<reference evidence="2" key="1">
    <citation type="submission" date="2022-09" db="EMBL/GenBank/DDBJ databases">
        <title>Tahibacter sp. nov., isolated from a fresh water.</title>
        <authorList>
            <person name="Baek J.H."/>
            <person name="Lee J.K."/>
            <person name="Kim J.M."/>
            <person name="Jeon C.O."/>
        </authorList>
    </citation>
    <scope>NUCLEOTIDE SEQUENCE</scope>
    <source>
        <strain evidence="2">W38</strain>
    </source>
</reference>
<proteinExistence type="predicted"/>
<dbReference type="Proteomes" id="UP001064632">
    <property type="component" value="Chromosome"/>
</dbReference>
<protein>
    <submittedName>
        <fullName evidence="2">Uncharacterized protein</fullName>
    </submittedName>
</protein>
<name>A0ABY6BEQ0_9GAMM</name>
<gene>
    <name evidence="2" type="ORF">N4264_23035</name>
</gene>
<organism evidence="2 3">
    <name type="scientific">Tahibacter amnicola</name>
    <dbReference type="NCBI Taxonomy" id="2976241"/>
    <lineage>
        <taxon>Bacteria</taxon>
        <taxon>Pseudomonadati</taxon>
        <taxon>Pseudomonadota</taxon>
        <taxon>Gammaproteobacteria</taxon>
        <taxon>Lysobacterales</taxon>
        <taxon>Rhodanobacteraceae</taxon>
        <taxon>Tahibacter</taxon>
    </lineage>
</organism>
<evidence type="ECO:0000313" key="3">
    <source>
        <dbReference type="Proteomes" id="UP001064632"/>
    </source>
</evidence>
<feature type="transmembrane region" description="Helical" evidence="1">
    <location>
        <begin position="55"/>
        <end position="74"/>
    </location>
</feature>
<keyword evidence="1" id="KW-0472">Membrane</keyword>
<keyword evidence="1" id="KW-1133">Transmembrane helix</keyword>
<keyword evidence="1" id="KW-0812">Transmembrane</keyword>
<dbReference type="RefSeq" id="WP_261694550.1">
    <property type="nucleotide sequence ID" value="NZ_CP104694.1"/>
</dbReference>
<dbReference type="EMBL" id="CP104694">
    <property type="protein sequence ID" value="UXI67580.1"/>
    <property type="molecule type" value="Genomic_DNA"/>
</dbReference>
<evidence type="ECO:0000256" key="1">
    <source>
        <dbReference type="SAM" id="Phobius"/>
    </source>
</evidence>
<sequence>MSDRSDTTGLTDEAVGAALRELPLVAPASPVWTQLEQSLRAQGLVREAQPRRRDWRIAAIAAGLAAVAVTFLVLRPTPPATPVVATAAPVAGATEIDQLRRDSQRLETWLRDVASQGAPLDGADLMAATEIEDLIALVDLQLAGGNESSTETAALWRQRVELLRDLAVVRTSYSLADNRVAANGAAATPSSWNTERGLQ</sequence>
<keyword evidence="3" id="KW-1185">Reference proteome</keyword>
<evidence type="ECO:0000313" key="2">
    <source>
        <dbReference type="EMBL" id="UXI67580.1"/>
    </source>
</evidence>
<accession>A0ABY6BEQ0</accession>